<name>A0ABX0SX04_9PSEU</name>
<dbReference type="PRINTS" id="PR01217">
    <property type="entry name" value="PRICHEXTENSN"/>
</dbReference>
<feature type="compositionally biased region" description="Pro residues" evidence="1">
    <location>
        <begin position="265"/>
        <end position="308"/>
    </location>
</feature>
<feature type="compositionally biased region" description="Basic and acidic residues" evidence="1">
    <location>
        <begin position="450"/>
        <end position="462"/>
    </location>
</feature>
<evidence type="ECO:0000313" key="3">
    <source>
        <dbReference type="Proteomes" id="UP000754495"/>
    </source>
</evidence>
<feature type="region of interest" description="Disordered" evidence="1">
    <location>
        <begin position="401"/>
        <end position="594"/>
    </location>
</feature>
<feature type="compositionally biased region" description="Pro residues" evidence="1">
    <location>
        <begin position="417"/>
        <end position="430"/>
    </location>
</feature>
<keyword evidence="3" id="KW-1185">Reference proteome</keyword>
<feature type="region of interest" description="Disordered" evidence="1">
    <location>
        <begin position="230"/>
        <end position="387"/>
    </location>
</feature>
<feature type="compositionally biased region" description="Pro residues" evidence="1">
    <location>
        <begin position="235"/>
        <end position="258"/>
    </location>
</feature>
<dbReference type="RefSeq" id="WP_167117263.1">
    <property type="nucleotide sequence ID" value="NZ_JAANOU010000001.1"/>
</dbReference>
<gene>
    <name evidence="2" type="ORF">FHX46_004007</name>
</gene>
<evidence type="ECO:0000256" key="1">
    <source>
        <dbReference type="SAM" id="MobiDB-lite"/>
    </source>
</evidence>
<dbReference type="Proteomes" id="UP000754495">
    <property type="component" value="Unassembled WGS sequence"/>
</dbReference>
<feature type="compositionally biased region" description="Pro residues" evidence="1">
    <location>
        <begin position="316"/>
        <end position="335"/>
    </location>
</feature>
<evidence type="ECO:0000313" key="2">
    <source>
        <dbReference type="EMBL" id="NIH81477.1"/>
    </source>
</evidence>
<feature type="region of interest" description="Disordered" evidence="1">
    <location>
        <begin position="621"/>
        <end position="690"/>
    </location>
</feature>
<dbReference type="InterPro" id="IPR038332">
    <property type="entry name" value="PPE_sf"/>
</dbReference>
<feature type="compositionally biased region" description="Polar residues" evidence="1">
    <location>
        <begin position="585"/>
        <end position="594"/>
    </location>
</feature>
<accession>A0ABX0SX04</accession>
<evidence type="ECO:0008006" key="4">
    <source>
        <dbReference type="Google" id="ProtNLM"/>
    </source>
</evidence>
<dbReference type="EMBL" id="JAANOU010000001">
    <property type="protein sequence ID" value="NIH81477.1"/>
    <property type="molecule type" value="Genomic_DNA"/>
</dbReference>
<protein>
    <recommendedName>
        <fullName evidence="4">PPE family domain-containing protein</fullName>
    </recommendedName>
</protein>
<organism evidence="2 3">
    <name type="scientific">Amycolatopsis viridis</name>
    <dbReference type="NCBI Taxonomy" id="185678"/>
    <lineage>
        <taxon>Bacteria</taxon>
        <taxon>Bacillati</taxon>
        <taxon>Actinomycetota</taxon>
        <taxon>Actinomycetes</taxon>
        <taxon>Pseudonocardiales</taxon>
        <taxon>Pseudonocardiaceae</taxon>
        <taxon>Amycolatopsis</taxon>
    </lineage>
</organism>
<sequence length="690" mass="70713">MASEDDPYFGYRLKPVSAGAADAYYTNRQDTQRDYGFADLPIEALYQQIVKGEQPGTTADRGQQWLNVAMMLQVAADDLYEQTKALADHWKSPAAKKVFLSKVGMTLAHMRQWQDAAVANGTALWGLSNVMYEAQAEMEHLYQEYRATRAEAIDGATHDMGTFYLAKNGPKEGNDQDKAKAALEVESKYDQKARELAEKIAGEYAPYIAKIQAARAPKLEVLNAIVHPDLDPTAAPRPPAFSPPGAPPGGPGGAPPGAPGGGPTAPAPPPGDAPTAPPGGAPMPPPGAPPPAPPRAPAPSPGPAPAPPNRFAARPPAAPPARPPVAPPGNPPVAPPALTGLPAGGAGLAPNPFRAKPPTAPALGAHGGGPNLFSGGKAPAGVPPTLGLSAGSGTPALAGFSAAPPSFAQNSLYPPGTITPPPSGQLPQQPPGKELGNRTGAPTFSTSLPFDDHLDLEAKAAYHQDAQSAPALPPGSQAPMGGGLGQPARKSGAPPTGGVAEQAPAFRLPPSTTPAVLTNDQQRTRRGGSAQEAPAGAQEGLAPGIGAPAVLSNPHRRAPAKTFSEWMAERKRQRAQPSGAHRSEFTANLPTGTASVFDGRISATEYVASSAGEVPSVLQAPAPVVSTPDRHAKPVVQADRATRMARPAEKAPVTDQSAFEVETPGGPVVANGEPEKRYRPAGPAALDGRN</sequence>
<dbReference type="Gene3D" id="1.20.1260.20">
    <property type="entry name" value="PPE superfamily"/>
    <property type="match status" value="1"/>
</dbReference>
<proteinExistence type="predicted"/>
<feature type="compositionally biased region" description="Basic and acidic residues" evidence="1">
    <location>
        <begin position="640"/>
        <end position="649"/>
    </location>
</feature>
<reference evidence="2 3" key="1">
    <citation type="submission" date="2020-03" db="EMBL/GenBank/DDBJ databases">
        <title>Sequencing the genomes of 1000 actinobacteria strains.</title>
        <authorList>
            <person name="Klenk H.-P."/>
        </authorList>
    </citation>
    <scope>NUCLEOTIDE SEQUENCE [LARGE SCALE GENOMIC DNA]</scope>
    <source>
        <strain evidence="2 3">DSM 45668</strain>
    </source>
</reference>
<comment type="caution">
    <text evidence="2">The sequence shown here is derived from an EMBL/GenBank/DDBJ whole genome shotgun (WGS) entry which is preliminary data.</text>
</comment>